<evidence type="ECO:0000313" key="3">
    <source>
        <dbReference type="Proteomes" id="UP000799118"/>
    </source>
</evidence>
<reference evidence="2" key="1">
    <citation type="journal article" date="2019" name="Environ. Microbiol.">
        <title>Fungal ecological strategies reflected in gene transcription - a case study of two litter decomposers.</title>
        <authorList>
            <person name="Barbi F."/>
            <person name="Kohler A."/>
            <person name="Barry K."/>
            <person name="Baskaran P."/>
            <person name="Daum C."/>
            <person name="Fauchery L."/>
            <person name="Ihrmark K."/>
            <person name="Kuo A."/>
            <person name="LaButti K."/>
            <person name="Lipzen A."/>
            <person name="Morin E."/>
            <person name="Grigoriev I.V."/>
            <person name="Henrissat B."/>
            <person name="Lindahl B."/>
            <person name="Martin F."/>
        </authorList>
    </citation>
    <scope>NUCLEOTIDE SEQUENCE</scope>
    <source>
        <strain evidence="2">JB14</strain>
    </source>
</reference>
<protein>
    <submittedName>
        <fullName evidence="2">Uncharacterized protein</fullName>
    </submittedName>
</protein>
<gene>
    <name evidence="2" type="ORF">BT96DRAFT_835538</name>
    <name evidence="1" type="ORF">BT96DRAFT_837462</name>
</gene>
<keyword evidence="3" id="KW-1185">Reference proteome</keyword>
<dbReference type="AlphaFoldDB" id="A0A6A4GT92"/>
<sequence length="340" mass="38732">MSNFICTICKLRGTHQIFDTDHKRWIPRDVTELRQWSTAYRDAQTLDERKAIFNEYGVRWSSLWLLDYWDPTKMLVIDAMHCILEGIVHYHCRHVLRLDASASKLSADGLKYAYEWDWTPYDPETAPANLQLKEKNIPSVTKIQSALCLALEGEKSLTLNKMWTRLDNQGTKDALQFVVHSLGLSTQLDSIPESISTLYVERARQKSKRNPDQVKFPHRQLATKKNQLIALLLTWRLQQPPSSEAYILPTGTPETLTHIQKVIRETVRPSWLNSVAQNYGDAKAGSIKADEWRTLSTVYLPIALVTLWGDVDGCAPPADDSESGLLLKALDHTMALFQAT</sequence>
<dbReference type="EMBL" id="ML769717">
    <property type="protein sequence ID" value="KAE9388981.1"/>
    <property type="molecule type" value="Genomic_DNA"/>
</dbReference>
<evidence type="ECO:0000313" key="1">
    <source>
        <dbReference type="EMBL" id="KAE9387573.1"/>
    </source>
</evidence>
<dbReference type="EMBL" id="ML769792">
    <property type="protein sequence ID" value="KAE9387573.1"/>
    <property type="molecule type" value="Genomic_DNA"/>
</dbReference>
<name>A0A6A4GT92_9AGAR</name>
<proteinExistence type="predicted"/>
<accession>A0A6A4GT92</accession>
<dbReference type="OrthoDB" id="3234349at2759"/>
<evidence type="ECO:0000313" key="2">
    <source>
        <dbReference type="EMBL" id="KAE9388981.1"/>
    </source>
</evidence>
<organism evidence="2 3">
    <name type="scientific">Gymnopus androsaceus JB14</name>
    <dbReference type="NCBI Taxonomy" id="1447944"/>
    <lineage>
        <taxon>Eukaryota</taxon>
        <taxon>Fungi</taxon>
        <taxon>Dikarya</taxon>
        <taxon>Basidiomycota</taxon>
        <taxon>Agaricomycotina</taxon>
        <taxon>Agaricomycetes</taxon>
        <taxon>Agaricomycetidae</taxon>
        <taxon>Agaricales</taxon>
        <taxon>Marasmiineae</taxon>
        <taxon>Omphalotaceae</taxon>
        <taxon>Gymnopus</taxon>
    </lineage>
</organism>
<feature type="non-terminal residue" evidence="2">
    <location>
        <position position="340"/>
    </location>
</feature>
<dbReference type="Proteomes" id="UP000799118">
    <property type="component" value="Unassembled WGS sequence"/>
</dbReference>